<accession>A0A5N6ABM7</accession>
<dbReference type="CDD" id="cd16917">
    <property type="entry name" value="HATPase_UhpB-NarQ-NarX-like"/>
    <property type="match status" value="1"/>
</dbReference>
<keyword evidence="9" id="KW-1133">Transmembrane helix</keyword>
<sequence length="347" mass="36119">MAVMKLREHAWPVLAGALCAVGALVEAVLRAESGRGTGLAPALLVGLGATAPLALGARRPAGALAGVASGTLLTVALYGAPAVSGLLATLAAGALAVARRARRARAAALVRDADRRASERRLRELLARDERVRIARELHDVVAHHISLISIQAETARLTTPGLPEEAAGRFLAIGDTARTALSEMRRLLGVLREDAEERDPATDRRPQPGLAQLLALVDETRRSSGARVRLLVSGRITALAPGIELAAYRIVQEALTNVRRHARGAAVDVEVRYRPEALWLRVRDSGLGTGGPGAGERATEQAAGQAGFGLSGMRERAAAAGGTVRSGPSARGGFLVEASLPLAAER</sequence>
<evidence type="ECO:0000256" key="3">
    <source>
        <dbReference type="ARBA" id="ARBA00022553"/>
    </source>
</evidence>
<evidence type="ECO:0000256" key="7">
    <source>
        <dbReference type="ARBA" id="ARBA00022840"/>
    </source>
</evidence>
<dbReference type="GO" id="GO:0046983">
    <property type="term" value="F:protein dimerization activity"/>
    <property type="evidence" value="ECO:0007669"/>
    <property type="project" value="InterPro"/>
</dbReference>
<keyword evidence="7" id="KW-0067">ATP-binding</keyword>
<proteinExistence type="predicted"/>
<keyword evidence="9" id="KW-0472">Membrane</keyword>
<dbReference type="Pfam" id="PF02518">
    <property type="entry name" value="HATPase_c"/>
    <property type="match status" value="1"/>
</dbReference>
<organism evidence="11 12">
    <name type="scientific">Streptomyces mimosae</name>
    <dbReference type="NCBI Taxonomy" id="2586635"/>
    <lineage>
        <taxon>Bacteria</taxon>
        <taxon>Bacillati</taxon>
        <taxon>Actinomycetota</taxon>
        <taxon>Actinomycetes</taxon>
        <taxon>Kitasatosporales</taxon>
        <taxon>Streptomycetaceae</taxon>
        <taxon>Streptomyces</taxon>
    </lineage>
</organism>
<keyword evidence="8" id="KW-0902">Two-component regulatory system</keyword>
<keyword evidence="3" id="KW-0597">Phosphoprotein</keyword>
<dbReference type="GO" id="GO:0005524">
    <property type="term" value="F:ATP binding"/>
    <property type="evidence" value="ECO:0007669"/>
    <property type="project" value="UniProtKB-KW"/>
</dbReference>
<dbReference type="Gene3D" id="3.30.565.10">
    <property type="entry name" value="Histidine kinase-like ATPase, C-terminal domain"/>
    <property type="match status" value="1"/>
</dbReference>
<comment type="caution">
    <text evidence="11">The sequence shown here is derived from an EMBL/GenBank/DDBJ whole genome shotgun (WGS) entry which is preliminary data.</text>
</comment>
<keyword evidence="6 11" id="KW-0418">Kinase</keyword>
<dbReference type="InterPro" id="IPR011712">
    <property type="entry name" value="Sig_transdc_His_kin_sub3_dim/P"/>
</dbReference>
<evidence type="ECO:0000313" key="12">
    <source>
        <dbReference type="Proteomes" id="UP000314251"/>
    </source>
</evidence>
<dbReference type="Gene3D" id="1.20.5.1930">
    <property type="match status" value="1"/>
</dbReference>
<name>A0A5N6ABM7_9ACTN</name>
<dbReference type="InterPro" id="IPR003594">
    <property type="entry name" value="HATPase_dom"/>
</dbReference>
<evidence type="ECO:0000256" key="8">
    <source>
        <dbReference type="ARBA" id="ARBA00023012"/>
    </source>
</evidence>
<dbReference type="SUPFAM" id="SSF55874">
    <property type="entry name" value="ATPase domain of HSP90 chaperone/DNA topoisomerase II/histidine kinase"/>
    <property type="match status" value="1"/>
</dbReference>
<dbReference type="InterPro" id="IPR050482">
    <property type="entry name" value="Sensor_HK_TwoCompSys"/>
</dbReference>
<feature type="transmembrane region" description="Helical" evidence="9">
    <location>
        <begin position="12"/>
        <end position="29"/>
    </location>
</feature>
<dbReference type="AlphaFoldDB" id="A0A5N6ABM7"/>
<feature type="domain" description="Histidine kinase/HSP90-like ATPase" evidence="10">
    <location>
        <begin position="243"/>
        <end position="345"/>
    </location>
</feature>
<dbReference type="SMART" id="SM00387">
    <property type="entry name" value="HATPase_c"/>
    <property type="match status" value="1"/>
</dbReference>
<feature type="transmembrane region" description="Helical" evidence="9">
    <location>
        <begin position="36"/>
        <end position="55"/>
    </location>
</feature>
<dbReference type="Proteomes" id="UP000314251">
    <property type="component" value="Unassembled WGS sequence"/>
</dbReference>
<evidence type="ECO:0000256" key="1">
    <source>
        <dbReference type="ARBA" id="ARBA00000085"/>
    </source>
</evidence>
<protein>
    <recommendedName>
        <fullName evidence="2">histidine kinase</fullName>
        <ecNumber evidence="2">2.7.13.3</ecNumber>
    </recommendedName>
</protein>
<keyword evidence="5" id="KW-0547">Nucleotide-binding</keyword>
<keyword evidence="4" id="KW-0808">Transferase</keyword>
<evidence type="ECO:0000256" key="2">
    <source>
        <dbReference type="ARBA" id="ARBA00012438"/>
    </source>
</evidence>
<dbReference type="OrthoDB" id="227596at2"/>
<evidence type="ECO:0000256" key="9">
    <source>
        <dbReference type="SAM" id="Phobius"/>
    </source>
</evidence>
<keyword evidence="9" id="KW-0812">Transmembrane</keyword>
<evidence type="ECO:0000259" key="10">
    <source>
        <dbReference type="SMART" id="SM00387"/>
    </source>
</evidence>
<evidence type="ECO:0000256" key="4">
    <source>
        <dbReference type="ARBA" id="ARBA00022679"/>
    </source>
</evidence>
<dbReference type="InterPro" id="IPR036890">
    <property type="entry name" value="HATPase_C_sf"/>
</dbReference>
<dbReference type="GO" id="GO:0000155">
    <property type="term" value="F:phosphorelay sensor kinase activity"/>
    <property type="evidence" value="ECO:0007669"/>
    <property type="project" value="InterPro"/>
</dbReference>
<dbReference type="PANTHER" id="PTHR24421:SF10">
    <property type="entry name" value="NITRATE_NITRITE SENSOR PROTEIN NARQ"/>
    <property type="match status" value="1"/>
</dbReference>
<dbReference type="GO" id="GO:0016020">
    <property type="term" value="C:membrane"/>
    <property type="evidence" value="ECO:0007669"/>
    <property type="project" value="InterPro"/>
</dbReference>
<evidence type="ECO:0000313" key="11">
    <source>
        <dbReference type="EMBL" id="KAB8165170.1"/>
    </source>
</evidence>
<dbReference type="PANTHER" id="PTHR24421">
    <property type="entry name" value="NITRATE/NITRITE SENSOR PROTEIN NARX-RELATED"/>
    <property type="match status" value="1"/>
</dbReference>
<dbReference type="EMBL" id="VDLY02000008">
    <property type="protein sequence ID" value="KAB8165170.1"/>
    <property type="molecule type" value="Genomic_DNA"/>
</dbReference>
<gene>
    <name evidence="11" type="ORF">FH607_013710</name>
</gene>
<dbReference type="Pfam" id="PF07730">
    <property type="entry name" value="HisKA_3"/>
    <property type="match status" value="1"/>
</dbReference>
<reference evidence="11" key="1">
    <citation type="submission" date="2019-10" db="EMBL/GenBank/DDBJ databases">
        <title>Nonomuraea sp. nov., isolated from Phyllanthus amarus.</title>
        <authorList>
            <person name="Klykleung N."/>
            <person name="Tanasupawat S."/>
        </authorList>
    </citation>
    <scope>NUCLEOTIDE SEQUENCE [LARGE SCALE GENOMIC DNA]</scope>
    <source>
        <strain evidence="11">3MP-10</strain>
    </source>
</reference>
<feature type="transmembrane region" description="Helical" evidence="9">
    <location>
        <begin position="75"/>
        <end position="98"/>
    </location>
</feature>
<comment type="catalytic activity">
    <reaction evidence="1">
        <text>ATP + protein L-histidine = ADP + protein N-phospho-L-histidine.</text>
        <dbReference type="EC" id="2.7.13.3"/>
    </reaction>
</comment>
<keyword evidence="12" id="KW-1185">Reference proteome</keyword>
<dbReference type="EC" id="2.7.13.3" evidence="2"/>
<evidence type="ECO:0000256" key="6">
    <source>
        <dbReference type="ARBA" id="ARBA00022777"/>
    </source>
</evidence>
<evidence type="ECO:0000256" key="5">
    <source>
        <dbReference type="ARBA" id="ARBA00022741"/>
    </source>
</evidence>